<dbReference type="PROSITE" id="PS50157">
    <property type="entry name" value="ZINC_FINGER_C2H2_2"/>
    <property type="match status" value="5"/>
</dbReference>
<dbReference type="Gene3D" id="3.40.50.300">
    <property type="entry name" value="P-loop containing nucleotide triphosphate hydrolases"/>
    <property type="match status" value="1"/>
</dbReference>
<feature type="domain" description="C2H2-type" evidence="6">
    <location>
        <begin position="1047"/>
        <end position="1075"/>
    </location>
</feature>
<feature type="domain" description="C2H2-type" evidence="6">
    <location>
        <begin position="1019"/>
        <end position="1046"/>
    </location>
</feature>
<keyword evidence="1" id="KW-0479">Metal-binding</keyword>
<evidence type="ECO:0000256" key="4">
    <source>
        <dbReference type="ARBA" id="ARBA00022833"/>
    </source>
</evidence>
<dbReference type="Pfam" id="PF00096">
    <property type="entry name" value="zf-C2H2"/>
    <property type="match status" value="3"/>
</dbReference>
<evidence type="ECO:0000256" key="5">
    <source>
        <dbReference type="PROSITE-ProRule" id="PRU00042"/>
    </source>
</evidence>
<gene>
    <name evidence="7" type="ORF">PVAND_014485</name>
</gene>
<evidence type="ECO:0000256" key="3">
    <source>
        <dbReference type="ARBA" id="ARBA00022771"/>
    </source>
</evidence>
<dbReference type="GO" id="GO:0000977">
    <property type="term" value="F:RNA polymerase II transcription regulatory region sequence-specific DNA binding"/>
    <property type="evidence" value="ECO:0007669"/>
    <property type="project" value="TreeGrafter"/>
</dbReference>
<feature type="domain" description="C2H2-type" evidence="6">
    <location>
        <begin position="969"/>
        <end position="1002"/>
    </location>
</feature>
<dbReference type="SUPFAM" id="SSF52540">
    <property type="entry name" value="P-loop containing nucleoside triphosphate hydrolases"/>
    <property type="match status" value="1"/>
</dbReference>
<sequence>MNIKCHIGNIKLPRVLMNHKHENITNMLSKLIIESSDNYEYKNVIDFIISALEIINNSSDRNIILRICSFDQKLKIYFYFNQYLLMDNNLKNSTCGLFDPLTHKICINATKLLDEKDISSLARILLHELCHLALLLVFHNDSLPYSINYKNNEQKFQKILDECKTLKHYEPIISAVFDNHEKSAWKKELAVQNSLIFIHYHNNPKKLNEIQIIFKNLFDFWNQIIIPSLKETLPVLEKLSNKSNEITFDDLTKPFKESIIHSWVEFQGSKIKLKEIVDEKVLMHLESNKIIKILDERTLSICEKNDDYKKLFYKERNFIDNELKEDDIWYLDEKDKKHKLADKVREVSKDFDEILAEVCQSKIFLLSDHAGTGKSTTMKNFAKKIKEKFPQNWIEFVDLKRHLKVYEKFEKIFLNEKEKFLRILLEILSINEKFEIEIFKFLFENGRVILLFDGVDEIAPYYKVPFLNLIKSIKSLTENQQWIATRPQHSKELKEIFNQKAYKLLTFNEDQAKEFIDEYFKLKGFTDDNKNIFDFINKFGLFKNSLMLKMVADLQIIGKLSNENMSETSLYKDFIEMKKIILHNEKGEIANLDRDKNSKVTIWEIHQIYALKLIFKDNKFGDNFSYGNNDSYVECINFDEFQLFKKWNREKLKWSSEAISRYGLLYVDNWNTSEEFPDFSHKTFAEYFVAQFIFENMKEAIEDGDDLTDKEFEMRMKFALFLFKTFFENRKFILIFAFIKDFLKSIENTIKLGERFIKFLQLNKTVQVVLKRMQIDTENVSYFINSFTRVKILTFIELCNLLNKILTSPKSALENAEIESQKSLQQEMSIDFIKKEPIDEEDFCFSSRKRKVSETYETSKRNFKNKEEIESNNKVIKIINQEIKNEPEEEFEIYFDVNDQESLISESSDSENEYFCSKSFSSKSKDFHKMESKNDHDYIEPYRCKICSTIFENSLQLNRHQRIHQPPKFKCQTCFKAFKRLSTLGNHKCDVIMSSMHQKPIPGTSKNEFDEDAGTSNDLKCRYCKKVFTRRYLLTQHEIIHENPEYFKCELCNKSFKGKFSLDNHKKNIHSDPEKEKRHMRLLESVYGHEDDDSSDWHKCDKCPSVFRNKIALQKHVKVHSNSHRMFCSQRNGNNNTQN</sequence>
<dbReference type="SMART" id="SM00355">
    <property type="entry name" value="ZnF_C2H2"/>
    <property type="match status" value="5"/>
</dbReference>
<reference evidence="7" key="1">
    <citation type="submission" date="2021-03" db="EMBL/GenBank/DDBJ databases">
        <title>Chromosome level genome of the anhydrobiotic midge Polypedilum vanderplanki.</title>
        <authorList>
            <person name="Yoshida Y."/>
            <person name="Kikawada T."/>
            <person name="Gusev O."/>
        </authorList>
    </citation>
    <scope>NUCLEOTIDE SEQUENCE</scope>
    <source>
        <strain evidence="7">NIAS01</strain>
        <tissue evidence="7">Whole body or cell culture</tissue>
    </source>
</reference>
<feature type="domain" description="C2H2-type" evidence="6">
    <location>
        <begin position="942"/>
        <end position="969"/>
    </location>
</feature>
<dbReference type="GO" id="GO:0008270">
    <property type="term" value="F:zinc ion binding"/>
    <property type="evidence" value="ECO:0007669"/>
    <property type="project" value="UniProtKB-KW"/>
</dbReference>
<dbReference type="PANTHER" id="PTHR24379:SF127">
    <property type="entry name" value="BLOODY FINGERS-RELATED"/>
    <property type="match status" value="1"/>
</dbReference>
<dbReference type="Gene3D" id="3.30.160.60">
    <property type="entry name" value="Classic Zinc Finger"/>
    <property type="match status" value="2"/>
</dbReference>
<evidence type="ECO:0000259" key="6">
    <source>
        <dbReference type="PROSITE" id="PS50157"/>
    </source>
</evidence>
<dbReference type="PROSITE" id="PS00028">
    <property type="entry name" value="ZINC_FINGER_C2H2_1"/>
    <property type="match status" value="4"/>
</dbReference>
<dbReference type="InterPro" id="IPR036236">
    <property type="entry name" value="Znf_C2H2_sf"/>
</dbReference>
<keyword evidence="2" id="KW-0677">Repeat</keyword>
<dbReference type="InterPro" id="IPR013087">
    <property type="entry name" value="Znf_C2H2_type"/>
</dbReference>
<feature type="domain" description="C2H2-type" evidence="6">
    <location>
        <begin position="1098"/>
        <end position="1125"/>
    </location>
</feature>
<evidence type="ECO:0000313" key="8">
    <source>
        <dbReference type="Proteomes" id="UP001107558"/>
    </source>
</evidence>
<dbReference type="GO" id="GO:0000981">
    <property type="term" value="F:DNA-binding transcription factor activity, RNA polymerase II-specific"/>
    <property type="evidence" value="ECO:0007669"/>
    <property type="project" value="TreeGrafter"/>
</dbReference>
<keyword evidence="4" id="KW-0862">Zinc</keyword>
<accession>A0A9J6B9S6</accession>
<dbReference type="Pfam" id="PF05729">
    <property type="entry name" value="NACHT"/>
    <property type="match status" value="1"/>
</dbReference>
<dbReference type="EMBL" id="JADBJN010000004">
    <property type="protein sequence ID" value="KAG5666458.1"/>
    <property type="molecule type" value="Genomic_DNA"/>
</dbReference>
<comment type="caution">
    <text evidence="7">The sequence shown here is derived from an EMBL/GenBank/DDBJ whole genome shotgun (WGS) entry which is preliminary data.</text>
</comment>
<dbReference type="Proteomes" id="UP001107558">
    <property type="component" value="Chromosome 4"/>
</dbReference>
<evidence type="ECO:0000256" key="1">
    <source>
        <dbReference type="ARBA" id="ARBA00022723"/>
    </source>
</evidence>
<dbReference type="SUPFAM" id="SSF57667">
    <property type="entry name" value="beta-beta-alpha zinc fingers"/>
    <property type="match status" value="3"/>
</dbReference>
<protein>
    <recommendedName>
        <fullName evidence="6">C2H2-type domain-containing protein</fullName>
    </recommendedName>
</protein>
<keyword evidence="8" id="KW-1185">Reference proteome</keyword>
<name>A0A9J6B9S6_POLVA</name>
<dbReference type="AlphaFoldDB" id="A0A9J6B9S6"/>
<dbReference type="PANTHER" id="PTHR24379">
    <property type="entry name" value="KRAB AND ZINC FINGER DOMAIN-CONTAINING"/>
    <property type="match status" value="1"/>
</dbReference>
<evidence type="ECO:0000256" key="2">
    <source>
        <dbReference type="ARBA" id="ARBA00022737"/>
    </source>
</evidence>
<dbReference type="OrthoDB" id="7739966at2759"/>
<keyword evidence="3 5" id="KW-0863">Zinc-finger</keyword>
<dbReference type="InterPro" id="IPR007111">
    <property type="entry name" value="NACHT_NTPase"/>
</dbReference>
<proteinExistence type="predicted"/>
<organism evidence="7 8">
    <name type="scientific">Polypedilum vanderplanki</name>
    <name type="common">Sleeping chironomid midge</name>
    <dbReference type="NCBI Taxonomy" id="319348"/>
    <lineage>
        <taxon>Eukaryota</taxon>
        <taxon>Metazoa</taxon>
        <taxon>Ecdysozoa</taxon>
        <taxon>Arthropoda</taxon>
        <taxon>Hexapoda</taxon>
        <taxon>Insecta</taxon>
        <taxon>Pterygota</taxon>
        <taxon>Neoptera</taxon>
        <taxon>Endopterygota</taxon>
        <taxon>Diptera</taxon>
        <taxon>Nematocera</taxon>
        <taxon>Chironomoidea</taxon>
        <taxon>Chironomidae</taxon>
        <taxon>Chironominae</taxon>
        <taxon>Polypedilum</taxon>
        <taxon>Polypedilum</taxon>
    </lineage>
</organism>
<dbReference type="InterPro" id="IPR027417">
    <property type="entry name" value="P-loop_NTPase"/>
</dbReference>
<dbReference type="GO" id="GO:0005634">
    <property type="term" value="C:nucleus"/>
    <property type="evidence" value="ECO:0007669"/>
    <property type="project" value="TreeGrafter"/>
</dbReference>
<evidence type="ECO:0000313" key="7">
    <source>
        <dbReference type="EMBL" id="KAG5666458.1"/>
    </source>
</evidence>